<comment type="similarity">
    <text evidence="5">Belongs to the YicC/YloC family.</text>
</comment>
<dbReference type="EMBL" id="JACIJM010000004">
    <property type="protein sequence ID" value="MBB5721870.1"/>
    <property type="molecule type" value="Genomic_DNA"/>
</dbReference>
<evidence type="ECO:0000256" key="2">
    <source>
        <dbReference type="ARBA" id="ARBA00022722"/>
    </source>
</evidence>
<accession>A0A7W9EZ77</accession>
<dbReference type="GO" id="GO:0004521">
    <property type="term" value="F:RNA endonuclease activity"/>
    <property type="evidence" value="ECO:0007669"/>
    <property type="project" value="InterPro"/>
</dbReference>
<comment type="caution">
    <text evidence="8">The sequence shown here is derived from an EMBL/GenBank/DDBJ whole genome shotgun (WGS) entry which is preliminary data.</text>
</comment>
<dbReference type="GO" id="GO:0016787">
    <property type="term" value="F:hydrolase activity"/>
    <property type="evidence" value="ECO:0007669"/>
    <property type="project" value="UniProtKB-KW"/>
</dbReference>
<dbReference type="RefSeq" id="WP_183527661.1">
    <property type="nucleotide sequence ID" value="NZ_JACIJM010000004.1"/>
</dbReference>
<keyword evidence="4" id="KW-0378">Hydrolase</keyword>
<comment type="cofactor">
    <cofactor evidence="1">
        <name>a divalent metal cation</name>
        <dbReference type="ChEBI" id="CHEBI:60240"/>
    </cofactor>
</comment>
<dbReference type="AlphaFoldDB" id="A0A7W9EZ77"/>
<dbReference type="PANTHER" id="PTHR30636:SF3">
    <property type="entry name" value="UPF0701 PROTEIN YICC"/>
    <property type="match status" value="1"/>
</dbReference>
<evidence type="ECO:0000256" key="1">
    <source>
        <dbReference type="ARBA" id="ARBA00001968"/>
    </source>
</evidence>
<dbReference type="NCBIfam" id="TIGR00255">
    <property type="entry name" value="YicC/YloC family endoribonuclease"/>
    <property type="match status" value="1"/>
</dbReference>
<gene>
    <name evidence="8" type="ORF">FHS72_001494</name>
</gene>
<proteinExistence type="inferred from homology"/>
<evidence type="ECO:0000256" key="3">
    <source>
        <dbReference type="ARBA" id="ARBA00022759"/>
    </source>
</evidence>
<evidence type="ECO:0000313" key="9">
    <source>
        <dbReference type="Proteomes" id="UP000535415"/>
    </source>
</evidence>
<dbReference type="InterPro" id="IPR013527">
    <property type="entry name" value="YicC-like_N"/>
</dbReference>
<evidence type="ECO:0000313" key="8">
    <source>
        <dbReference type="EMBL" id="MBB5721870.1"/>
    </source>
</evidence>
<protein>
    <submittedName>
        <fullName evidence="8">Uncharacterized protein (TIGR00255 family)</fullName>
    </submittedName>
</protein>
<sequence>MIQSMTAFASRTGSLEGTTWSWEVRSVNARGLDLRLRLPDGIDGLEADIRAAFGKAIKRGNVSLTLRIAQNDTAQQLSLDEAQLDRVLGALDSIQERAFTMGVTLGQPTTADVLNQRGVVLHGSNDGISAELAAAIKADVAPLLRDLVKMREREGQCLNEIIATQLSDIAGNIANAEAVIVERRPDMEQALKTAMERVLGDTDLDPDRLAQEMAALAVKTDVTEEIDRLKAHVTAATELLDVAQKEHHPVGRKLDFLSQEFNREANTLCSKAQHVKLTGIGLELKTLIDQMREQIQNVE</sequence>
<dbReference type="InterPro" id="IPR013551">
    <property type="entry name" value="YicC-like_C"/>
</dbReference>
<keyword evidence="2" id="KW-0540">Nuclease</keyword>
<reference evidence="8 9" key="1">
    <citation type="submission" date="2020-08" db="EMBL/GenBank/DDBJ databases">
        <title>Genomic Encyclopedia of Type Strains, Phase IV (KMG-IV): sequencing the most valuable type-strain genomes for metagenomic binning, comparative biology and taxonomic classification.</title>
        <authorList>
            <person name="Goeker M."/>
        </authorList>
    </citation>
    <scope>NUCLEOTIDE SEQUENCE [LARGE SCALE GENOMIC DNA]</scope>
    <source>
        <strain evidence="8 9">DSM 101064</strain>
    </source>
</reference>
<evidence type="ECO:0000256" key="4">
    <source>
        <dbReference type="ARBA" id="ARBA00022801"/>
    </source>
</evidence>
<keyword evidence="3" id="KW-0255">Endonuclease</keyword>
<dbReference type="Proteomes" id="UP000535415">
    <property type="component" value="Unassembled WGS sequence"/>
</dbReference>
<feature type="domain" description="Endoribonuclease YicC-like N-terminal" evidence="6">
    <location>
        <begin position="2"/>
        <end position="159"/>
    </location>
</feature>
<dbReference type="Pfam" id="PF08340">
    <property type="entry name" value="YicC-like_C"/>
    <property type="match status" value="1"/>
</dbReference>
<dbReference type="InterPro" id="IPR005229">
    <property type="entry name" value="YicC/YloC-like"/>
</dbReference>
<evidence type="ECO:0000256" key="5">
    <source>
        <dbReference type="ARBA" id="ARBA00035648"/>
    </source>
</evidence>
<dbReference type="PANTHER" id="PTHR30636">
    <property type="entry name" value="UPF0701 PROTEIN YICC"/>
    <property type="match status" value="1"/>
</dbReference>
<feature type="domain" description="Endoribonuclease YicC-like C-terminal" evidence="7">
    <location>
        <begin position="184"/>
        <end position="299"/>
    </location>
</feature>
<dbReference type="Pfam" id="PF03755">
    <property type="entry name" value="YicC-like_N"/>
    <property type="match status" value="1"/>
</dbReference>
<evidence type="ECO:0000259" key="6">
    <source>
        <dbReference type="Pfam" id="PF03755"/>
    </source>
</evidence>
<organism evidence="8 9">
    <name type="scientific">Yoonia ponticola</name>
    <dbReference type="NCBI Taxonomy" id="1524255"/>
    <lineage>
        <taxon>Bacteria</taxon>
        <taxon>Pseudomonadati</taxon>
        <taxon>Pseudomonadota</taxon>
        <taxon>Alphaproteobacteria</taxon>
        <taxon>Rhodobacterales</taxon>
        <taxon>Paracoccaceae</taxon>
        <taxon>Yoonia</taxon>
    </lineage>
</organism>
<name>A0A7W9EZ77_9RHOB</name>
<keyword evidence="9" id="KW-1185">Reference proteome</keyword>
<evidence type="ECO:0000259" key="7">
    <source>
        <dbReference type="Pfam" id="PF08340"/>
    </source>
</evidence>